<proteinExistence type="predicted"/>
<reference evidence="4" key="1">
    <citation type="journal article" date="2020" name="bioRxiv">
        <title>A rank-normalized archaeal taxonomy based on genome phylogeny resolves widespread incomplete and uneven classifications.</title>
        <authorList>
            <person name="Rinke C."/>
            <person name="Chuvochina M."/>
            <person name="Mussig A.J."/>
            <person name="Chaumeil P.-A."/>
            <person name="Waite D.W."/>
            <person name="Whitman W.B."/>
            <person name="Parks D.H."/>
            <person name="Hugenholtz P."/>
        </authorList>
    </citation>
    <scope>NUCLEOTIDE SEQUENCE [LARGE SCALE GENOMIC DNA]</scope>
</reference>
<dbReference type="EMBL" id="DUGC01000097">
    <property type="protein sequence ID" value="HIH10232.1"/>
    <property type="molecule type" value="Genomic_DNA"/>
</dbReference>
<evidence type="ECO:0000313" key="4">
    <source>
        <dbReference type="Proteomes" id="UP000565078"/>
    </source>
</evidence>
<keyword evidence="2" id="KW-0812">Transmembrane</keyword>
<evidence type="ECO:0000313" key="3">
    <source>
        <dbReference type="EMBL" id="HIH10232.1"/>
    </source>
</evidence>
<protein>
    <submittedName>
        <fullName evidence="3">Uncharacterized protein</fullName>
    </submittedName>
</protein>
<comment type="caution">
    <text evidence="3">The sequence shown here is derived from an EMBL/GenBank/DDBJ whole genome shotgun (WGS) entry which is preliminary data.</text>
</comment>
<keyword evidence="2" id="KW-1133">Transmembrane helix</keyword>
<sequence>KGFSLSLPSAAQFTGTSGFITFDFENPTGSTVELNVFAGGASVSPNKFSLAPRTAGKRTVAVNDVNRNATVFFSASAGQREFLQKSVVVTARPAQSAPIPAPNPPAGTSPPPAGNGIGSAFAAGLAILGQGTVLAGILILGAIAALVLFRFATEPQKQNGQ</sequence>
<dbReference type="Proteomes" id="UP000565078">
    <property type="component" value="Unassembled WGS sequence"/>
</dbReference>
<name>A0A7J4IXJ8_9ARCH</name>
<feature type="compositionally biased region" description="Pro residues" evidence="1">
    <location>
        <begin position="99"/>
        <end position="113"/>
    </location>
</feature>
<organism evidence="3 4">
    <name type="scientific">Candidatus Iainarchaeum sp</name>
    <dbReference type="NCBI Taxonomy" id="3101447"/>
    <lineage>
        <taxon>Archaea</taxon>
        <taxon>Candidatus Iainarchaeota</taxon>
        <taxon>Candidatus Iainarchaeia</taxon>
        <taxon>Candidatus Iainarchaeales</taxon>
        <taxon>Candidatus Iainarchaeaceae</taxon>
        <taxon>Candidatus Iainarchaeum</taxon>
    </lineage>
</organism>
<dbReference type="AlphaFoldDB" id="A0A7J4IXJ8"/>
<evidence type="ECO:0000256" key="1">
    <source>
        <dbReference type="SAM" id="MobiDB-lite"/>
    </source>
</evidence>
<feature type="region of interest" description="Disordered" evidence="1">
    <location>
        <begin position="94"/>
        <end position="113"/>
    </location>
</feature>
<feature type="non-terminal residue" evidence="3">
    <location>
        <position position="1"/>
    </location>
</feature>
<gene>
    <name evidence="3" type="ORF">HA254_06225</name>
</gene>
<evidence type="ECO:0000256" key="2">
    <source>
        <dbReference type="SAM" id="Phobius"/>
    </source>
</evidence>
<keyword evidence="2" id="KW-0472">Membrane</keyword>
<accession>A0A7J4IXJ8</accession>
<feature type="transmembrane region" description="Helical" evidence="2">
    <location>
        <begin position="120"/>
        <end position="149"/>
    </location>
</feature>